<name>A0A8B6M815_METTU</name>
<gene>
    <name evidence="2" type="ORF">MPC4_320005</name>
</gene>
<dbReference type="RefSeq" id="WP_244629017.1">
    <property type="nucleotide sequence ID" value="NZ_CABFMQ020000090.1"/>
</dbReference>
<organism evidence="2 3">
    <name type="scientific">Methylocella tundrae</name>
    <dbReference type="NCBI Taxonomy" id="227605"/>
    <lineage>
        <taxon>Bacteria</taxon>
        <taxon>Pseudomonadati</taxon>
        <taxon>Pseudomonadota</taxon>
        <taxon>Alphaproteobacteria</taxon>
        <taxon>Hyphomicrobiales</taxon>
        <taxon>Beijerinckiaceae</taxon>
        <taxon>Methylocella</taxon>
    </lineage>
</organism>
<dbReference type="AlphaFoldDB" id="A0A8B6M815"/>
<evidence type="ECO:0000259" key="1">
    <source>
        <dbReference type="Pfam" id="PF18722"/>
    </source>
</evidence>
<reference evidence="2 3" key="1">
    <citation type="submission" date="2019-05" db="EMBL/GenBank/DDBJ databases">
        <authorList>
            <person name="Farhan Ul Haque M."/>
        </authorList>
    </citation>
    <scope>NUCLEOTIDE SEQUENCE [LARGE SCALE GENOMIC DNA]</scope>
    <source>
        <strain evidence="2">2</strain>
    </source>
</reference>
<proteinExistence type="predicted"/>
<keyword evidence="3" id="KW-1185">Reference proteome</keyword>
<dbReference type="SUPFAM" id="SSF101386">
    <property type="entry name" value="all-alpha NTP pyrophosphatases"/>
    <property type="match status" value="1"/>
</dbReference>
<dbReference type="InterPro" id="IPR011379">
    <property type="entry name" value="MazG-related_GP37"/>
</dbReference>
<dbReference type="InterPro" id="IPR041407">
    <property type="entry name" value="MazG_C"/>
</dbReference>
<dbReference type="EMBL" id="CABFMQ020000090">
    <property type="protein sequence ID" value="VTZ51173.1"/>
    <property type="molecule type" value="Genomic_DNA"/>
</dbReference>
<protein>
    <recommendedName>
        <fullName evidence="1">MazG C-terminal domain-containing protein</fullName>
    </recommendedName>
</protein>
<dbReference type="Gene3D" id="1.10.287.1080">
    <property type="entry name" value="MazG-like"/>
    <property type="match status" value="1"/>
</dbReference>
<feature type="domain" description="MazG C-terminal" evidence="1">
    <location>
        <begin position="196"/>
        <end position="379"/>
    </location>
</feature>
<dbReference type="Pfam" id="PF18722">
    <property type="entry name" value="MazG_C"/>
    <property type="match status" value="1"/>
</dbReference>
<evidence type="ECO:0000313" key="3">
    <source>
        <dbReference type="Proteomes" id="UP000485880"/>
    </source>
</evidence>
<comment type="caution">
    <text evidence="2">The sequence shown here is derived from an EMBL/GenBank/DDBJ whole genome shotgun (WGS) entry which is preliminary data.</text>
</comment>
<evidence type="ECO:0000313" key="2">
    <source>
        <dbReference type="EMBL" id="VTZ51173.1"/>
    </source>
</evidence>
<dbReference type="Proteomes" id="UP000485880">
    <property type="component" value="Unassembled WGS sequence"/>
</dbReference>
<dbReference type="CDD" id="cd11541">
    <property type="entry name" value="NTP-PPase_u4"/>
    <property type="match status" value="1"/>
</dbReference>
<accession>A0A8B6M815</accession>
<sequence>MTEIMRNDAASISFDAFEAAILETDVLPPGDVAPVLLGLYGEVGGIMSAAKKHVREKNAYPGYRKAAVEEFGDTLWYLATLCKRIGTTLDALFKKASQGSGFSTVSVASDLPIGAVAVVAAPAATPILDETLFDLGAAASELLAARADIEALKCSLLTFARCYLVALHAAKLSFAEVARLNIAKTRGAFIDPDLSQLPQFDDSFEEEEQIPRQFRIGISLRNGGRSYLRWNGVFIGDPLTDNIADSDGYRFHDVLHLAYAAILHWSPVFRALIKQKRKSRPEFDENEDGGRAIVVEEGVTAWIFTRAKELDYFAGQDRISFGMLKSVQEFVTGFEVAQCPLKLWERAILDGYAVFRKIRQANGGWIVGDRDCRSIHFEPL</sequence>